<proteinExistence type="predicted"/>
<feature type="compositionally biased region" description="Pro residues" evidence="1">
    <location>
        <begin position="173"/>
        <end position="185"/>
    </location>
</feature>
<evidence type="ECO:0008006" key="4">
    <source>
        <dbReference type="Google" id="ProtNLM"/>
    </source>
</evidence>
<dbReference type="eggNOG" id="ENOG5031VAX">
    <property type="taxonomic scope" value="Bacteria"/>
</dbReference>
<dbReference type="HOGENOM" id="CLU_873832_0_0_11"/>
<organism evidence="2 3">
    <name type="scientific">Mycobacterium parascrofulaceum ATCC BAA-614</name>
    <dbReference type="NCBI Taxonomy" id="525368"/>
    <lineage>
        <taxon>Bacteria</taxon>
        <taxon>Bacillati</taxon>
        <taxon>Actinomycetota</taxon>
        <taxon>Actinomycetes</taxon>
        <taxon>Mycobacteriales</taxon>
        <taxon>Mycobacteriaceae</taxon>
        <taxon>Mycobacterium</taxon>
        <taxon>Mycobacterium simiae complex</taxon>
    </lineage>
</organism>
<sequence length="319" mass="33662">MSIEQVAAQTLAVVQRSRALFGASAQPPAAGEPAPESAAHTVSAAGSRAAVMSGDLVNEHRGFVTDAATCLTSNSHSDTSLYQSLSSAALLNQTGAQRLDIITDQTRALAQSAPGVRSPAAQRTLLQALRNQVSAANAAVNTTQQQSSTLAGQIRALDYHSGDRIQGAGFGQAPPPDSPSQGDPPPHGKDPRYWIDVTKIIHVGEGEKAPYGTKQIGPGLWYPIDDSMSGPAPAKYPLDNATITRLDPHQRGPYGTTELAPGIFAPDPRQYLQPQPPPPAPQQPIDVRDVIHVGEGGKAPYGYYEYLPGWWAPQVPGPH</sequence>
<keyword evidence="3" id="KW-1185">Reference proteome</keyword>
<evidence type="ECO:0000313" key="2">
    <source>
        <dbReference type="EMBL" id="EFG78432.1"/>
    </source>
</evidence>
<reference evidence="2 3" key="1">
    <citation type="submission" date="2010-04" db="EMBL/GenBank/DDBJ databases">
        <authorList>
            <person name="Muzny D."/>
            <person name="Qin X."/>
            <person name="Deng J."/>
            <person name="Jiang H."/>
            <person name="Liu Y."/>
            <person name="Qu J."/>
            <person name="Song X.-Z."/>
            <person name="Zhang L."/>
            <person name="Thornton R."/>
            <person name="Coyle M."/>
            <person name="Francisco L."/>
            <person name="Jackson L."/>
            <person name="Javaid M."/>
            <person name="Korchina V."/>
            <person name="Kovar C."/>
            <person name="Mata R."/>
            <person name="Mathew T."/>
            <person name="Ngo R."/>
            <person name="Nguyen L."/>
            <person name="Nguyen N."/>
            <person name="Okwuonu G."/>
            <person name="Ongeri F."/>
            <person name="Pham C."/>
            <person name="Simmons D."/>
            <person name="Wilczek-Boney K."/>
            <person name="Hale W."/>
            <person name="Jakkamsetti A."/>
            <person name="Pham P."/>
            <person name="Ruth R."/>
            <person name="San Lucas F."/>
            <person name="Warren J."/>
            <person name="Zhang J."/>
            <person name="Zhao Z."/>
            <person name="Zhou C."/>
            <person name="Zhu D."/>
            <person name="Lee S."/>
            <person name="Bess C."/>
            <person name="Blankenburg K."/>
            <person name="Forbes L."/>
            <person name="Fu Q."/>
            <person name="Gubbala S."/>
            <person name="Hirani K."/>
            <person name="Jayaseelan J.C."/>
            <person name="Lara F."/>
            <person name="Munidasa M."/>
            <person name="Palculict T."/>
            <person name="Patil S."/>
            <person name="Pu L.-L."/>
            <person name="Saada N."/>
            <person name="Tang L."/>
            <person name="Weissenberger G."/>
            <person name="Zhu Y."/>
            <person name="Hemphill L."/>
            <person name="Shang Y."/>
            <person name="Youmans B."/>
            <person name="Ayvaz T."/>
            <person name="Ross M."/>
            <person name="Santibanez J."/>
            <person name="Aqrawi P."/>
            <person name="Gross S."/>
            <person name="Joshi V."/>
            <person name="Fowler G."/>
            <person name="Nazareth L."/>
            <person name="Reid J."/>
            <person name="Worley K."/>
            <person name="Petrosino J."/>
            <person name="Highlander S."/>
            <person name="Gibbs R."/>
        </authorList>
    </citation>
    <scope>NUCLEOTIDE SEQUENCE [LARGE SCALE GENOMIC DNA]</scope>
    <source>
        <strain evidence="2 3">ATCC BAA-614</strain>
    </source>
</reference>
<evidence type="ECO:0000313" key="3">
    <source>
        <dbReference type="Proteomes" id="UP000003653"/>
    </source>
</evidence>
<feature type="region of interest" description="Disordered" evidence="1">
    <location>
        <begin position="254"/>
        <end position="285"/>
    </location>
</feature>
<gene>
    <name evidence="2" type="ORF">HMPREF0591_1675</name>
</gene>
<dbReference type="RefSeq" id="WP_007170696.1">
    <property type="nucleotide sequence ID" value="NZ_GG770556.1"/>
</dbReference>
<protein>
    <recommendedName>
        <fullName evidence="4">DUF4226 domain-containing protein</fullName>
    </recommendedName>
</protein>
<dbReference type="AlphaFoldDB" id="D5P673"/>
<name>D5P673_9MYCO</name>
<feature type="region of interest" description="Disordered" evidence="1">
    <location>
        <begin position="164"/>
        <end position="192"/>
    </location>
</feature>
<dbReference type="Proteomes" id="UP000003653">
    <property type="component" value="Unassembled WGS sequence"/>
</dbReference>
<comment type="caution">
    <text evidence="2">The sequence shown here is derived from an EMBL/GenBank/DDBJ whole genome shotgun (WGS) entry which is preliminary data.</text>
</comment>
<evidence type="ECO:0000256" key="1">
    <source>
        <dbReference type="SAM" id="MobiDB-lite"/>
    </source>
</evidence>
<accession>D5P673</accession>
<dbReference type="EMBL" id="ADNV01000122">
    <property type="protein sequence ID" value="EFG78432.1"/>
    <property type="molecule type" value="Genomic_DNA"/>
</dbReference>